<dbReference type="PANTHER" id="PTHR22683">
    <property type="entry name" value="SPORULATION PROTEIN RELATED"/>
    <property type="match status" value="1"/>
</dbReference>
<evidence type="ECO:0000259" key="4">
    <source>
        <dbReference type="PROSITE" id="PS50901"/>
    </source>
</evidence>
<dbReference type="GO" id="GO:0003677">
    <property type="term" value="F:DNA binding"/>
    <property type="evidence" value="ECO:0007669"/>
    <property type="project" value="InterPro"/>
</dbReference>
<dbReference type="EMBL" id="AYZL01000016">
    <property type="protein sequence ID" value="KRN04255.1"/>
    <property type="molecule type" value="Genomic_DNA"/>
</dbReference>
<dbReference type="PROSITE" id="PS50901">
    <property type="entry name" value="FTSK"/>
    <property type="match status" value="1"/>
</dbReference>
<organism evidence="5 6">
    <name type="scientific">Holzapfeliella floricola DSM 23037 = JCM 16512</name>
    <dbReference type="NCBI Taxonomy" id="1423744"/>
    <lineage>
        <taxon>Bacteria</taxon>
        <taxon>Bacillati</taxon>
        <taxon>Bacillota</taxon>
        <taxon>Bacilli</taxon>
        <taxon>Lactobacillales</taxon>
        <taxon>Lactobacillaceae</taxon>
        <taxon>Holzapfeliella</taxon>
    </lineage>
</organism>
<evidence type="ECO:0000313" key="6">
    <source>
        <dbReference type="Proteomes" id="UP000051378"/>
    </source>
</evidence>
<keyword evidence="2 3" id="KW-0067">ATP-binding</keyword>
<keyword evidence="6" id="KW-1185">Reference proteome</keyword>
<dbReference type="Pfam" id="PF01580">
    <property type="entry name" value="FtsK_SpoIIIE"/>
    <property type="match status" value="1"/>
</dbReference>
<accession>A0A0R2DJF9</accession>
<gene>
    <name evidence="5" type="ORF">FC86_GL000353</name>
</gene>
<sequence>MRDLLLSFITNNNLFKEDFEVVQWKDGDNNIQKEKRYYVSSSAEFKYFISNSKIIVYAIKNADIYTATQTKLDEALSALFGLELSYKKDTPSYCEYHFDRVSPERKVVKNNERIINKTVEYDLGYGVSYRPDKVPHVLISGGTGSGKSVFIEFLIIEFLKRKADIFICDPKNSDLSQLEFYLGSDKVASSLNQIAKVSRLVVEEMESRYQAMKENFEYGSNYITHGYSECWLIFDEMGAFQGNATDKKSKEVVNEVMGYIRQIILKGRAAGVFVLVASQQMNANTLNTDLRDNLGLRIALGANSGEGYRMVFGSATPDNIPVIEEKGAGLLFMQGSGQDKAQYYEAPFIDRDQFDFIEELTKYID</sequence>
<dbReference type="Proteomes" id="UP000051378">
    <property type="component" value="Unassembled WGS sequence"/>
</dbReference>
<feature type="binding site" evidence="3">
    <location>
        <begin position="141"/>
        <end position="148"/>
    </location>
    <ligand>
        <name>ATP</name>
        <dbReference type="ChEBI" id="CHEBI:30616"/>
    </ligand>
</feature>
<evidence type="ECO:0000256" key="3">
    <source>
        <dbReference type="PROSITE-ProRule" id="PRU00289"/>
    </source>
</evidence>
<dbReference type="InterPro" id="IPR003593">
    <property type="entry name" value="AAA+_ATPase"/>
</dbReference>
<feature type="domain" description="FtsK" evidence="4">
    <location>
        <begin position="116"/>
        <end position="309"/>
    </location>
</feature>
<dbReference type="InterPro" id="IPR027417">
    <property type="entry name" value="P-loop_NTPase"/>
</dbReference>
<keyword evidence="1 3" id="KW-0547">Nucleotide-binding</keyword>
<dbReference type="PATRIC" id="fig|1423744.4.peg.362"/>
<evidence type="ECO:0000256" key="1">
    <source>
        <dbReference type="ARBA" id="ARBA00022741"/>
    </source>
</evidence>
<dbReference type="SUPFAM" id="SSF52540">
    <property type="entry name" value="P-loop containing nucleoside triphosphate hydrolases"/>
    <property type="match status" value="1"/>
</dbReference>
<evidence type="ECO:0000313" key="5">
    <source>
        <dbReference type="EMBL" id="KRN04255.1"/>
    </source>
</evidence>
<dbReference type="Gene3D" id="3.40.50.300">
    <property type="entry name" value="P-loop containing nucleotide triphosphate hydrolases"/>
    <property type="match status" value="1"/>
</dbReference>
<name>A0A0R2DJF9_9LACO</name>
<dbReference type="CDD" id="cd01127">
    <property type="entry name" value="TrwB_TraG_TraD_VirD4"/>
    <property type="match status" value="1"/>
</dbReference>
<dbReference type="PANTHER" id="PTHR22683:SF47">
    <property type="entry name" value="FTSK DOMAIN-CONTAINING PROTEIN YDCQ"/>
    <property type="match status" value="1"/>
</dbReference>
<dbReference type="SMART" id="SM00382">
    <property type="entry name" value="AAA"/>
    <property type="match status" value="1"/>
</dbReference>
<proteinExistence type="predicted"/>
<reference evidence="5 6" key="1">
    <citation type="journal article" date="2015" name="Genome Announc.">
        <title>Expanding the biotechnology potential of lactobacilli through comparative genomics of 213 strains and associated genera.</title>
        <authorList>
            <person name="Sun Z."/>
            <person name="Harris H.M."/>
            <person name="McCann A."/>
            <person name="Guo C."/>
            <person name="Argimon S."/>
            <person name="Zhang W."/>
            <person name="Yang X."/>
            <person name="Jeffery I.B."/>
            <person name="Cooney J.C."/>
            <person name="Kagawa T.F."/>
            <person name="Liu W."/>
            <person name="Song Y."/>
            <person name="Salvetti E."/>
            <person name="Wrobel A."/>
            <person name="Rasinkangas P."/>
            <person name="Parkhill J."/>
            <person name="Rea M.C."/>
            <person name="O'Sullivan O."/>
            <person name="Ritari J."/>
            <person name="Douillard F.P."/>
            <person name="Paul Ross R."/>
            <person name="Yang R."/>
            <person name="Briner A.E."/>
            <person name="Felis G.E."/>
            <person name="de Vos W.M."/>
            <person name="Barrangou R."/>
            <person name="Klaenhammer T.R."/>
            <person name="Caufield P.W."/>
            <person name="Cui Y."/>
            <person name="Zhang H."/>
            <person name="O'Toole P.W."/>
        </authorList>
    </citation>
    <scope>NUCLEOTIDE SEQUENCE [LARGE SCALE GENOMIC DNA]</scope>
    <source>
        <strain evidence="5 6">DSM 23037</strain>
    </source>
</reference>
<dbReference type="GO" id="GO:0005524">
    <property type="term" value="F:ATP binding"/>
    <property type="evidence" value="ECO:0007669"/>
    <property type="project" value="UniProtKB-UniRule"/>
</dbReference>
<dbReference type="InterPro" id="IPR050206">
    <property type="entry name" value="FtsK/SpoIIIE/SftA"/>
</dbReference>
<protein>
    <submittedName>
        <fullName evidence="5">Ftsk protein</fullName>
    </submittedName>
</protein>
<dbReference type="AlphaFoldDB" id="A0A0R2DJF9"/>
<comment type="caution">
    <text evidence="5">The sequence shown here is derived from an EMBL/GenBank/DDBJ whole genome shotgun (WGS) entry which is preliminary data.</text>
</comment>
<dbReference type="InterPro" id="IPR002543">
    <property type="entry name" value="FtsK_dom"/>
</dbReference>
<dbReference type="STRING" id="1423744.FC86_GL000353"/>
<evidence type="ECO:0000256" key="2">
    <source>
        <dbReference type="ARBA" id="ARBA00022840"/>
    </source>
</evidence>